<name>A0ABQ9P563_9PEZI</name>
<keyword evidence="5" id="KW-0904">Protein phosphatase</keyword>
<feature type="compositionally biased region" description="Polar residues" evidence="7">
    <location>
        <begin position="40"/>
        <end position="56"/>
    </location>
</feature>
<proteinExistence type="inferred from homology"/>
<dbReference type="PANTHER" id="PTHR12521:SF0">
    <property type="entry name" value="ADP-RIBOSE GLYCOHYDROLASE OARD1"/>
    <property type="match status" value="1"/>
</dbReference>
<dbReference type="InterPro" id="IPR002589">
    <property type="entry name" value="Macro_dom"/>
</dbReference>
<evidence type="ECO:0000256" key="1">
    <source>
        <dbReference type="ARBA" id="ARBA00002432"/>
    </source>
</evidence>
<sequence length="229" mass="25288">MPRRAKRKAVVEGDEGDSKSSNPAKVTRLDDISSAKDESSTATTSVPNEQQSSNDSKSLKKLTITEEVGDIFDAPDNAVIIHACNCLGHWGAGIAAAFRERYPKALKFHEAHCNKFSNKRDLLGTAQLIFPAESDSTRRRHFVGCLFTSCFYGRKKDSPAVILENTGPAMVDLLRQIAEAKKSAKISEVRMCQINSGMFKVPWAKTKAVLEDIILEDGMPEKIRVFSLK</sequence>
<feature type="domain" description="Macro" evidence="8">
    <location>
        <begin position="51"/>
        <end position="229"/>
    </location>
</feature>
<dbReference type="SMART" id="SM00506">
    <property type="entry name" value="A1pp"/>
    <property type="match status" value="1"/>
</dbReference>
<evidence type="ECO:0000313" key="10">
    <source>
        <dbReference type="Proteomes" id="UP001172684"/>
    </source>
</evidence>
<reference evidence="9" key="1">
    <citation type="submission" date="2022-10" db="EMBL/GenBank/DDBJ databases">
        <title>Culturing micro-colonial fungi from biological soil crusts in the Mojave desert and describing Neophaeococcomyces mojavensis, and introducing the new genera and species Taxawa tesnikishii.</title>
        <authorList>
            <person name="Kurbessoian T."/>
            <person name="Stajich J.E."/>
        </authorList>
    </citation>
    <scope>NUCLEOTIDE SEQUENCE</scope>
    <source>
        <strain evidence="9">TK_1</strain>
    </source>
</reference>
<evidence type="ECO:0000259" key="8">
    <source>
        <dbReference type="PROSITE" id="PS51154"/>
    </source>
</evidence>
<dbReference type="GO" id="GO:0016787">
    <property type="term" value="F:hydrolase activity"/>
    <property type="evidence" value="ECO:0007669"/>
    <property type="project" value="UniProtKB-KW"/>
</dbReference>
<evidence type="ECO:0000256" key="7">
    <source>
        <dbReference type="SAM" id="MobiDB-lite"/>
    </source>
</evidence>
<dbReference type="Pfam" id="PF01661">
    <property type="entry name" value="Macro"/>
    <property type="match status" value="1"/>
</dbReference>
<evidence type="ECO:0000256" key="5">
    <source>
        <dbReference type="ARBA" id="ARBA00022912"/>
    </source>
</evidence>
<evidence type="ECO:0000256" key="6">
    <source>
        <dbReference type="ARBA" id="ARBA00034427"/>
    </source>
</evidence>
<dbReference type="PROSITE" id="PS51154">
    <property type="entry name" value="MACRO"/>
    <property type="match status" value="1"/>
</dbReference>
<protein>
    <recommendedName>
        <fullName evidence="4">ADP-ribose 1''-phosphate phosphatase</fullName>
        <ecNumber evidence="3">3.1.3.84</ecNumber>
    </recommendedName>
</protein>
<dbReference type="EC" id="3.1.3.84" evidence="3"/>
<keyword evidence="9" id="KW-0378">Hydrolase</keyword>
<accession>A0ABQ9P563</accession>
<comment type="similarity">
    <text evidence="2">Belongs to the POA1 family.</text>
</comment>
<feature type="compositionally biased region" description="Basic and acidic residues" evidence="7">
    <location>
        <begin position="27"/>
        <end position="39"/>
    </location>
</feature>
<feature type="region of interest" description="Disordered" evidence="7">
    <location>
        <begin position="1"/>
        <end position="58"/>
    </location>
</feature>
<evidence type="ECO:0000313" key="9">
    <source>
        <dbReference type="EMBL" id="KAJ9669507.1"/>
    </source>
</evidence>
<comment type="function">
    <text evidence="1">Highly specific phosphatase involved in the metabolism of ADP-ribose 1''-phosphate (Appr1p) which is produced as a consequence of tRNA splicing.</text>
</comment>
<dbReference type="InterPro" id="IPR043472">
    <property type="entry name" value="Macro_dom-like"/>
</dbReference>
<keyword evidence="10" id="KW-1185">Reference proteome</keyword>
<comment type="caution">
    <text evidence="9">The sequence shown here is derived from an EMBL/GenBank/DDBJ whole genome shotgun (WGS) entry which is preliminary data.</text>
</comment>
<dbReference type="EMBL" id="JAPDRL010000002">
    <property type="protein sequence ID" value="KAJ9669507.1"/>
    <property type="molecule type" value="Genomic_DNA"/>
</dbReference>
<evidence type="ECO:0000256" key="2">
    <source>
        <dbReference type="ARBA" id="ARBA00006575"/>
    </source>
</evidence>
<comment type="catalytic activity">
    <reaction evidence="6">
        <text>ADP-alpha-D-ribose 1''-phosphate + H2O = ADP-D-ribose + phosphate</text>
        <dbReference type="Rhea" id="RHEA:25029"/>
        <dbReference type="ChEBI" id="CHEBI:15377"/>
        <dbReference type="ChEBI" id="CHEBI:43474"/>
        <dbReference type="ChEBI" id="CHEBI:57967"/>
        <dbReference type="ChEBI" id="CHEBI:58753"/>
        <dbReference type="EC" id="3.1.3.84"/>
    </reaction>
</comment>
<evidence type="ECO:0000256" key="3">
    <source>
        <dbReference type="ARBA" id="ARBA00012983"/>
    </source>
</evidence>
<gene>
    <name evidence="9" type="primary">POA1</name>
    <name evidence="9" type="ORF">H2201_000374</name>
</gene>
<dbReference type="Gene3D" id="3.40.220.10">
    <property type="entry name" value="Leucine Aminopeptidase, subunit E, domain 1"/>
    <property type="match status" value="1"/>
</dbReference>
<organism evidence="9 10">
    <name type="scientific">Coniosporium apollinis</name>
    <dbReference type="NCBI Taxonomy" id="61459"/>
    <lineage>
        <taxon>Eukaryota</taxon>
        <taxon>Fungi</taxon>
        <taxon>Dikarya</taxon>
        <taxon>Ascomycota</taxon>
        <taxon>Pezizomycotina</taxon>
        <taxon>Dothideomycetes</taxon>
        <taxon>Dothideomycetes incertae sedis</taxon>
        <taxon>Coniosporium</taxon>
    </lineage>
</organism>
<dbReference type="Proteomes" id="UP001172684">
    <property type="component" value="Unassembled WGS sequence"/>
</dbReference>
<evidence type="ECO:0000256" key="4">
    <source>
        <dbReference type="ARBA" id="ARBA00019744"/>
    </source>
</evidence>
<dbReference type="InterPro" id="IPR050892">
    <property type="entry name" value="ADP-ribose_metab_enzymes"/>
</dbReference>
<dbReference type="PANTHER" id="PTHR12521">
    <property type="entry name" value="PROTEIN C6ORF130"/>
    <property type="match status" value="1"/>
</dbReference>
<dbReference type="CDD" id="cd02901">
    <property type="entry name" value="Macro_Poa1p-like"/>
    <property type="match status" value="1"/>
</dbReference>
<dbReference type="SUPFAM" id="SSF52949">
    <property type="entry name" value="Macro domain-like"/>
    <property type="match status" value="1"/>
</dbReference>